<dbReference type="Pfam" id="PF13360">
    <property type="entry name" value="PQQ_2"/>
    <property type="match status" value="2"/>
</dbReference>
<dbReference type="InterPro" id="IPR002372">
    <property type="entry name" value="PQQ_rpt_dom"/>
</dbReference>
<keyword evidence="4" id="KW-1185">Reference proteome</keyword>
<evidence type="ECO:0000256" key="1">
    <source>
        <dbReference type="SAM" id="SignalP"/>
    </source>
</evidence>
<dbReference type="RefSeq" id="WP_153477799.1">
    <property type="nucleotide sequence ID" value="NZ_VWNA01000001.1"/>
</dbReference>
<evidence type="ECO:0000313" key="4">
    <source>
        <dbReference type="Proteomes" id="UP000332515"/>
    </source>
</evidence>
<evidence type="ECO:0000259" key="2">
    <source>
        <dbReference type="Pfam" id="PF13360"/>
    </source>
</evidence>
<feature type="domain" description="Pyrrolo-quinoline quinone repeat" evidence="2">
    <location>
        <begin position="141"/>
        <end position="378"/>
    </location>
</feature>
<sequence length="455" mass="46237">MARKASPFVRALLLSVMALSVAGCDSLASLNPFADHKTPLPGERHDVFGAADDVNQAKAKETVASIGAPQGGGDWPDAGGPASNDSGNVAFSGSGARGWSSAVLGGTGSYGGWMSFGSGAAMRVSAKPVTGGGLVYVYTPDGKVTAISQSSGGRAWQTSVKPDKERDSAIGGGVAYDQGRVYVSTGYGSLLALDAASGKQLWTKDIESPARGAPTSAGGKVFVVSSNNVVFTVNAADGTEVWTYRGIPESAGLLAAASPAVSGNTLVVPFSSGEVMGFDVTKGQPLWSDAVTRATRTMVLSSVSDVSGSPVVSGGTVYASGVSGRTIAVDLKTGERKWEQDFGSTNTPIVSGNAVFVLDLDDRLIALDRSSGGVIWSTQLPIINTKNKRSHWSGPVLGGGRLWVVSTESQIAAVDASNGQLGATKPLPGPAYLGPIIANGSLIVVTGNGTINALR</sequence>
<dbReference type="Gene3D" id="2.130.10.10">
    <property type="entry name" value="YVTN repeat-like/Quinoprotein amine dehydrogenase"/>
    <property type="match status" value="1"/>
</dbReference>
<name>A0A6A7XZW5_9HYPH</name>
<dbReference type="EMBL" id="VWNA01000001">
    <property type="protein sequence ID" value="MQT11289.1"/>
    <property type="molecule type" value="Genomic_DNA"/>
</dbReference>
<accession>A0A6A7XZW5</accession>
<feature type="domain" description="Pyrrolo-quinoline quinone repeat" evidence="2">
    <location>
        <begin position="392"/>
        <end position="454"/>
    </location>
</feature>
<comment type="caution">
    <text evidence="3">The sequence shown here is derived from an EMBL/GenBank/DDBJ whole genome shotgun (WGS) entry which is preliminary data.</text>
</comment>
<dbReference type="PROSITE" id="PS51257">
    <property type="entry name" value="PROKAR_LIPOPROTEIN"/>
    <property type="match status" value="1"/>
</dbReference>
<dbReference type="InterPro" id="IPR018391">
    <property type="entry name" value="PQQ_b-propeller_rpt"/>
</dbReference>
<protein>
    <submittedName>
        <fullName evidence="3">PQQ-binding-like beta-propeller repeat protein</fullName>
    </submittedName>
</protein>
<feature type="chain" id="PRO_5025528088" evidence="1">
    <location>
        <begin position="23"/>
        <end position="455"/>
    </location>
</feature>
<keyword evidence="1" id="KW-0732">Signal</keyword>
<dbReference type="SMART" id="SM00564">
    <property type="entry name" value="PQQ"/>
    <property type="match status" value="6"/>
</dbReference>
<feature type="signal peptide" evidence="1">
    <location>
        <begin position="1"/>
        <end position="22"/>
    </location>
</feature>
<dbReference type="InterPro" id="IPR011047">
    <property type="entry name" value="Quinoprotein_ADH-like_sf"/>
</dbReference>
<dbReference type="SUPFAM" id="SSF50998">
    <property type="entry name" value="Quinoprotein alcohol dehydrogenase-like"/>
    <property type="match status" value="2"/>
</dbReference>
<dbReference type="PANTHER" id="PTHR34512">
    <property type="entry name" value="CELL SURFACE PROTEIN"/>
    <property type="match status" value="1"/>
</dbReference>
<evidence type="ECO:0000313" key="3">
    <source>
        <dbReference type="EMBL" id="MQT11289.1"/>
    </source>
</evidence>
<gene>
    <name evidence="3" type="ORF">F0357_01095</name>
</gene>
<dbReference type="PANTHER" id="PTHR34512:SF30">
    <property type="entry name" value="OUTER MEMBRANE PROTEIN ASSEMBLY FACTOR BAMB"/>
    <property type="match status" value="1"/>
</dbReference>
<dbReference type="Proteomes" id="UP000332515">
    <property type="component" value="Unassembled WGS sequence"/>
</dbReference>
<dbReference type="InterPro" id="IPR015943">
    <property type="entry name" value="WD40/YVTN_repeat-like_dom_sf"/>
</dbReference>
<reference evidence="3 4" key="1">
    <citation type="submission" date="2019-09" db="EMBL/GenBank/DDBJ databases">
        <title>Segnochrobactrum spirostomi gen. nov., sp. nov., isolated from the ciliate Spirostomum cf. yagiui and description of a novel family, Segnochrobactraceae fam. nov. within the order Rhizobiales of the class Alphaproteobacteria.</title>
        <authorList>
            <person name="Akter S."/>
            <person name="Shazib S.U.A."/>
            <person name="Shin M.K."/>
        </authorList>
    </citation>
    <scope>NUCLEOTIDE SEQUENCE [LARGE SCALE GENOMIC DNA]</scope>
    <source>
        <strain evidence="3 4">Sp-1</strain>
    </source>
</reference>
<organism evidence="3 4">
    <name type="scientific">Segnochrobactrum spirostomi</name>
    <dbReference type="NCBI Taxonomy" id="2608987"/>
    <lineage>
        <taxon>Bacteria</taxon>
        <taxon>Pseudomonadati</taxon>
        <taxon>Pseudomonadota</taxon>
        <taxon>Alphaproteobacteria</taxon>
        <taxon>Hyphomicrobiales</taxon>
        <taxon>Segnochrobactraceae</taxon>
        <taxon>Segnochrobactrum</taxon>
    </lineage>
</organism>
<dbReference type="AlphaFoldDB" id="A0A6A7XZW5"/>
<proteinExistence type="predicted"/>